<dbReference type="AlphaFoldDB" id="A0A1Y6B7H9"/>
<dbReference type="HAMAP" id="MF_00321">
    <property type="entry name" value="GTPase_EngB"/>
    <property type="match status" value="1"/>
</dbReference>
<evidence type="ECO:0000256" key="6">
    <source>
        <dbReference type="ARBA" id="ARBA00022842"/>
    </source>
</evidence>
<keyword evidence="9 10" id="KW-0131">Cell cycle</keyword>
<sequence>MDTRYITSAAKPEQLPDFDLPELAFIGRSNTGKSSLLNALLGRRSLARHGRTPGQTQMINFFSVNDKVVLADLPGYGYNVARRDVAKHWQPMVDTYVRRPNITAFLCLHDCRRNFQELDERLMFMLGRQLPIILVLTKTDKATRNEIRKQKEKLKKRMDELGIDYQVIIETSATKNQGIAELKALVLDPHLQVEDENS</sequence>
<evidence type="ECO:0000256" key="3">
    <source>
        <dbReference type="ARBA" id="ARBA00022618"/>
    </source>
</evidence>
<dbReference type="InterPro" id="IPR027417">
    <property type="entry name" value="P-loop_NTPase"/>
</dbReference>
<gene>
    <name evidence="10" type="primary">engB</name>
    <name evidence="12" type="ORF">SAMN06296036_102107</name>
</gene>
<accession>A0A1Y6B7H9</accession>
<protein>
    <recommendedName>
        <fullName evidence="10">Probable GTP-binding protein EngB</fullName>
    </recommendedName>
</protein>
<keyword evidence="3 10" id="KW-0132">Cell division</keyword>
<evidence type="ECO:0000256" key="4">
    <source>
        <dbReference type="ARBA" id="ARBA00022723"/>
    </source>
</evidence>
<keyword evidence="5 10" id="KW-0547">Nucleotide-binding</keyword>
<dbReference type="Proteomes" id="UP000192907">
    <property type="component" value="Unassembled WGS sequence"/>
</dbReference>
<proteinExistence type="inferred from homology"/>
<evidence type="ECO:0000256" key="9">
    <source>
        <dbReference type="ARBA" id="ARBA00023306"/>
    </source>
</evidence>
<dbReference type="InterPro" id="IPR006073">
    <property type="entry name" value="GTP-bd"/>
</dbReference>
<dbReference type="GO" id="GO:0005525">
    <property type="term" value="F:GTP binding"/>
    <property type="evidence" value="ECO:0007669"/>
    <property type="project" value="UniProtKB-UniRule"/>
</dbReference>
<dbReference type="RefSeq" id="WP_132315544.1">
    <property type="nucleotide sequence ID" value="NZ_FWZT01000002.1"/>
</dbReference>
<keyword evidence="6" id="KW-0460">Magnesium</keyword>
<organism evidence="12 13">
    <name type="scientific">Pseudobacteriovorax antillogorgiicola</name>
    <dbReference type="NCBI Taxonomy" id="1513793"/>
    <lineage>
        <taxon>Bacteria</taxon>
        <taxon>Pseudomonadati</taxon>
        <taxon>Bdellovibrionota</taxon>
        <taxon>Oligoflexia</taxon>
        <taxon>Oligoflexales</taxon>
        <taxon>Pseudobacteriovoracaceae</taxon>
        <taxon>Pseudobacteriovorax</taxon>
    </lineage>
</organism>
<dbReference type="OrthoDB" id="5297174at2"/>
<reference evidence="13" key="1">
    <citation type="submission" date="2017-04" db="EMBL/GenBank/DDBJ databases">
        <authorList>
            <person name="Varghese N."/>
            <person name="Submissions S."/>
        </authorList>
    </citation>
    <scope>NUCLEOTIDE SEQUENCE [LARGE SCALE GENOMIC DNA]</scope>
    <source>
        <strain evidence="13">RKEM611</strain>
    </source>
</reference>
<evidence type="ECO:0000313" key="12">
    <source>
        <dbReference type="EMBL" id="SME94264.1"/>
    </source>
</evidence>
<keyword evidence="4" id="KW-0479">Metal-binding</keyword>
<dbReference type="InterPro" id="IPR019987">
    <property type="entry name" value="GTP-bd_ribosome_bio_YsxC"/>
</dbReference>
<evidence type="ECO:0000256" key="8">
    <source>
        <dbReference type="ARBA" id="ARBA00023210"/>
    </source>
</evidence>
<dbReference type="Pfam" id="PF01926">
    <property type="entry name" value="MMR_HSR1"/>
    <property type="match status" value="1"/>
</dbReference>
<dbReference type="Gene3D" id="3.40.50.300">
    <property type="entry name" value="P-loop containing nucleotide triphosphate hydrolases"/>
    <property type="match status" value="1"/>
</dbReference>
<evidence type="ECO:0000259" key="11">
    <source>
        <dbReference type="PROSITE" id="PS51706"/>
    </source>
</evidence>
<evidence type="ECO:0000256" key="5">
    <source>
        <dbReference type="ARBA" id="ARBA00022741"/>
    </source>
</evidence>
<comment type="cofactor">
    <cofactor evidence="1">
        <name>Mg(2+)</name>
        <dbReference type="ChEBI" id="CHEBI:18420"/>
    </cofactor>
</comment>
<dbReference type="PANTHER" id="PTHR11649:SF13">
    <property type="entry name" value="ENGB-TYPE G DOMAIN-CONTAINING PROTEIN"/>
    <property type="match status" value="1"/>
</dbReference>
<dbReference type="InterPro" id="IPR030393">
    <property type="entry name" value="G_ENGB_dom"/>
</dbReference>
<dbReference type="SUPFAM" id="SSF52540">
    <property type="entry name" value="P-loop containing nucleoside triphosphate hydrolases"/>
    <property type="match status" value="1"/>
</dbReference>
<evidence type="ECO:0000256" key="10">
    <source>
        <dbReference type="HAMAP-Rule" id="MF_00321"/>
    </source>
</evidence>
<comment type="similarity">
    <text evidence="2 10">Belongs to the TRAFAC class TrmE-Era-EngA-EngB-Septin-like GTPase superfamily. EngB GTPase family.</text>
</comment>
<keyword evidence="8 10" id="KW-0717">Septation</keyword>
<dbReference type="CDD" id="cd01876">
    <property type="entry name" value="YihA_EngB"/>
    <property type="match status" value="1"/>
</dbReference>
<evidence type="ECO:0000256" key="2">
    <source>
        <dbReference type="ARBA" id="ARBA00009638"/>
    </source>
</evidence>
<feature type="domain" description="EngB-type G" evidence="11">
    <location>
        <begin position="19"/>
        <end position="192"/>
    </location>
</feature>
<evidence type="ECO:0000256" key="1">
    <source>
        <dbReference type="ARBA" id="ARBA00001946"/>
    </source>
</evidence>
<dbReference type="GO" id="GO:0046872">
    <property type="term" value="F:metal ion binding"/>
    <property type="evidence" value="ECO:0007669"/>
    <property type="project" value="UniProtKB-KW"/>
</dbReference>
<comment type="function">
    <text evidence="10">Necessary for normal cell division and for the maintenance of normal septation.</text>
</comment>
<dbReference type="NCBIfam" id="TIGR03598">
    <property type="entry name" value="GTPase_YsxC"/>
    <property type="match status" value="1"/>
</dbReference>
<dbReference type="GO" id="GO:0000917">
    <property type="term" value="P:division septum assembly"/>
    <property type="evidence" value="ECO:0007669"/>
    <property type="project" value="UniProtKB-KW"/>
</dbReference>
<dbReference type="EMBL" id="FWZT01000002">
    <property type="protein sequence ID" value="SME94264.1"/>
    <property type="molecule type" value="Genomic_DNA"/>
</dbReference>
<evidence type="ECO:0000313" key="13">
    <source>
        <dbReference type="Proteomes" id="UP000192907"/>
    </source>
</evidence>
<dbReference type="PROSITE" id="PS51706">
    <property type="entry name" value="G_ENGB"/>
    <property type="match status" value="1"/>
</dbReference>
<name>A0A1Y6B7H9_9BACT</name>
<dbReference type="STRING" id="1513793.SAMN06296036_102107"/>
<keyword evidence="7 10" id="KW-0342">GTP-binding</keyword>
<keyword evidence="13" id="KW-1185">Reference proteome</keyword>
<evidence type="ECO:0000256" key="7">
    <source>
        <dbReference type="ARBA" id="ARBA00023134"/>
    </source>
</evidence>
<dbReference type="PANTHER" id="PTHR11649">
    <property type="entry name" value="MSS1/TRME-RELATED GTP-BINDING PROTEIN"/>
    <property type="match status" value="1"/>
</dbReference>